<dbReference type="Gene3D" id="3.30.530.20">
    <property type="match status" value="1"/>
</dbReference>
<proteinExistence type="predicted"/>
<gene>
    <name evidence="2" type="ORF">GCM10010833_29960</name>
</gene>
<evidence type="ECO:0000256" key="1">
    <source>
        <dbReference type="SAM" id="Phobius"/>
    </source>
</evidence>
<dbReference type="EMBL" id="BMGD01000006">
    <property type="protein sequence ID" value="GGB72780.1"/>
    <property type="molecule type" value="Genomic_DNA"/>
</dbReference>
<organism evidence="2 3">
    <name type="scientific">Blastomonas aquatica</name>
    <dbReference type="NCBI Taxonomy" id="1510276"/>
    <lineage>
        <taxon>Bacteria</taxon>
        <taxon>Pseudomonadati</taxon>
        <taxon>Pseudomonadota</taxon>
        <taxon>Alphaproteobacteria</taxon>
        <taxon>Sphingomonadales</taxon>
        <taxon>Sphingomonadaceae</taxon>
        <taxon>Blastomonas</taxon>
    </lineage>
</organism>
<protein>
    <submittedName>
        <fullName evidence="2">Uncharacterized protein</fullName>
    </submittedName>
</protein>
<dbReference type="RefSeq" id="WP_188515261.1">
    <property type="nucleotide sequence ID" value="NZ_BMGD01000006.1"/>
</dbReference>
<dbReference type="SUPFAM" id="SSF55961">
    <property type="entry name" value="Bet v1-like"/>
    <property type="match status" value="1"/>
</dbReference>
<feature type="transmembrane region" description="Helical" evidence="1">
    <location>
        <begin position="161"/>
        <end position="181"/>
    </location>
</feature>
<keyword evidence="1" id="KW-1133">Transmembrane helix</keyword>
<reference evidence="3" key="1">
    <citation type="journal article" date="2019" name="Int. J. Syst. Evol. Microbiol.">
        <title>The Global Catalogue of Microorganisms (GCM) 10K type strain sequencing project: providing services to taxonomists for standard genome sequencing and annotation.</title>
        <authorList>
            <consortium name="The Broad Institute Genomics Platform"/>
            <consortium name="The Broad Institute Genome Sequencing Center for Infectious Disease"/>
            <person name="Wu L."/>
            <person name="Ma J."/>
        </authorList>
    </citation>
    <scope>NUCLEOTIDE SEQUENCE [LARGE SCALE GENOMIC DNA]</scope>
    <source>
        <strain evidence="3">CGMCC 1.12851</strain>
    </source>
</reference>
<feature type="transmembrane region" description="Helical" evidence="1">
    <location>
        <begin position="218"/>
        <end position="236"/>
    </location>
</feature>
<name>A0ABQ1JMF6_9SPHN</name>
<feature type="transmembrane region" description="Helical" evidence="1">
    <location>
        <begin position="193"/>
        <end position="212"/>
    </location>
</feature>
<feature type="transmembrane region" description="Helical" evidence="1">
    <location>
        <begin position="12"/>
        <end position="33"/>
    </location>
</feature>
<comment type="caution">
    <text evidence="2">The sequence shown here is derived from an EMBL/GenBank/DDBJ whole genome shotgun (WGS) entry which is preliminary data.</text>
</comment>
<keyword evidence="1" id="KW-0812">Transmembrane</keyword>
<dbReference type="InterPro" id="IPR023393">
    <property type="entry name" value="START-like_dom_sf"/>
</dbReference>
<feature type="transmembrane region" description="Helical" evidence="1">
    <location>
        <begin position="136"/>
        <end position="155"/>
    </location>
</feature>
<keyword evidence="3" id="KW-1185">Reference proteome</keyword>
<keyword evidence="1" id="KW-0472">Membrane</keyword>
<feature type="transmembrane region" description="Helical" evidence="1">
    <location>
        <begin position="63"/>
        <end position="87"/>
    </location>
</feature>
<accession>A0ABQ1JMF6</accession>
<sequence>MSAGWPELVRRSAYSAASFALIASQNLVAWGAIKAFSVERVLDVEFWLTPLSSAMSISSLPPIWGAVIFAYSLLVAWLLALMSFQLARRTNRGFILAVGSVVPVLQLGAILLNAVLPARKAVDEMQQSRATSAKNVTMGLIAGIALVVLAVLISAVTFGAYGYGLFVMTPFLVGITCGYLVNEQSDLGASTTMKLVIAAAGLGSLALVVLALEGIVCIILAAPLAIPIVMLGGVIGRGLAIARHNRRTPLASVAILPMVFMLEAAMPPDAPIVTQYDIEIAAPAEQVWQALISSEPIAPVPGLPALAGLAYPIKGTLKDEGLGATRMGVFSTGTAIEVVTEWEPNRLLAFRVEDEAPAMEEMSPYRRVHAPHVEGYFTTGETRFVLVPLAGNRTRLKISSEHRLRIDPVPYWEPIARLTIHENVSRVLTDIKAKSELDHT</sequence>
<feature type="transmembrane region" description="Helical" evidence="1">
    <location>
        <begin position="93"/>
        <end position="116"/>
    </location>
</feature>
<evidence type="ECO:0000313" key="3">
    <source>
        <dbReference type="Proteomes" id="UP000614261"/>
    </source>
</evidence>
<evidence type="ECO:0000313" key="2">
    <source>
        <dbReference type="EMBL" id="GGB72780.1"/>
    </source>
</evidence>
<dbReference type="Proteomes" id="UP000614261">
    <property type="component" value="Unassembled WGS sequence"/>
</dbReference>